<feature type="binding site" evidence="8">
    <location>
        <position position="57"/>
    </location>
    <ligand>
        <name>Mg(2+)</name>
        <dbReference type="ChEBI" id="CHEBI:18420"/>
    </ligand>
</feature>
<name>A0ABW0GWG9_9HYPH</name>
<accession>A0ABW0GWG9</accession>
<dbReference type="Proteomes" id="UP001596016">
    <property type="component" value="Unassembled WGS sequence"/>
</dbReference>
<evidence type="ECO:0000256" key="5">
    <source>
        <dbReference type="ARBA" id="ARBA00022842"/>
    </source>
</evidence>
<evidence type="ECO:0000256" key="2">
    <source>
        <dbReference type="ARBA" id="ARBA00022679"/>
    </source>
</evidence>
<evidence type="ECO:0000256" key="4">
    <source>
        <dbReference type="ARBA" id="ARBA00022832"/>
    </source>
</evidence>
<comment type="caution">
    <text evidence="10">The sequence shown here is derived from an EMBL/GenBank/DDBJ whole genome shotgun (WGS) entry which is preliminary data.</text>
</comment>
<evidence type="ECO:0000256" key="1">
    <source>
        <dbReference type="ARBA" id="ARBA00022516"/>
    </source>
</evidence>
<evidence type="ECO:0000256" key="6">
    <source>
        <dbReference type="ARBA" id="ARBA00023098"/>
    </source>
</evidence>
<dbReference type="InterPro" id="IPR008278">
    <property type="entry name" value="4-PPantetheinyl_Trfase_dom"/>
</dbReference>
<keyword evidence="7 8" id="KW-0275">Fatty acid biosynthesis</keyword>
<proteinExistence type="inferred from homology"/>
<dbReference type="NCBIfam" id="TIGR00516">
    <property type="entry name" value="acpS"/>
    <property type="match status" value="1"/>
</dbReference>
<comment type="subcellular location">
    <subcellularLocation>
        <location evidence="8">Cytoplasm</location>
    </subcellularLocation>
</comment>
<dbReference type="EC" id="2.7.8.7" evidence="8"/>
<keyword evidence="5 8" id="KW-0460">Magnesium</keyword>
<comment type="catalytic activity">
    <reaction evidence="8">
        <text>apo-[ACP] + CoA = holo-[ACP] + adenosine 3',5'-bisphosphate + H(+)</text>
        <dbReference type="Rhea" id="RHEA:12068"/>
        <dbReference type="Rhea" id="RHEA-COMP:9685"/>
        <dbReference type="Rhea" id="RHEA-COMP:9690"/>
        <dbReference type="ChEBI" id="CHEBI:15378"/>
        <dbReference type="ChEBI" id="CHEBI:29999"/>
        <dbReference type="ChEBI" id="CHEBI:57287"/>
        <dbReference type="ChEBI" id="CHEBI:58343"/>
        <dbReference type="ChEBI" id="CHEBI:64479"/>
        <dbReference type="EC" id="2.7.8.7"/>
    </reaction>
</comment>
<evidence type="ECO:0000259" key="9">
    <source>
        <dbReference type="Pfam" id="PF01648"/>
    </source>
</evidence>
<keyword evidence="4 8" id="KW-0276">Fatty acid metabolism</keyword>
<comment type="function">
    <text evidence="8">Transfers the 4'-phosphopantetheine moiety from coenzyme A to a Ser of acyl-carrier-protein.</text>
</comment>
<organism evidence="10 11">
    <name type="scientific">Aquamicrobium segne</name>
    <dbReference type="NCBI Taxonomy" id="469547"/>
    <lineage>
        <taxon>Bacteria</taxon>
        <taxon>Pseudomonadati</taxon>
        <taxon>Pseudomonadota</taxon>
        <taxon>Alphaproteobacteria</taxon>
        <taxon>Hyphomicrobiales</taxon>
        <taxon>Phyllobacteriaceae</taxon>
        <taxon>Aquamicrobium</taxon>
    </lineage>
</organism>
<protein>
    <recommendedName>
        <fullName evidence="8">Holo-[acyl-carrier-protein] synthase</fullName>
        <shortName evidence="8">Holo-ACP synthase</shortName>
        <ecNumber evidence="8">2.7.8.7</ecNumber>
    </recommendedName>
    <alternativeName>
        <fullName evidence="8">4'-phosphopantetheinyl transferase AcpS</fullName>
    </alternativeName>
</protein>
<evidence type="ECO:0000256" key="7">
    <source>
        <dbReference type="ARBA" id="ARBA00023160"/>
    </source>
</evidence>
<dbReference type="HAMAP" id="MF_00101">
    <property type="entry name" value="AcpS"/>
    <property type="match status" value="1"/>
</dbReference>
<dbReference type="RefSeq" id="WP_378228649.1">
    <property type="nucleotide sequence ID" value="NZ_JBHSLL010000018.1"/>
</dbReference>
<keyword evidence="3 8" id="KW-0479">Metal-binding</keyword>
<sequence>MIIGIGSDLIDIRRVEKTLERYGERFIARVYTDIEQARSERRRERAASYAKRFAAKEACSKALGTGISHGVYWRDMGVVNLPGGKPTMALTGGAAARLASMVPAGHDAVIHLTITDDYPLAQAFVIIEALPESQRPRALSGHQP</sequence>
<evidence type="ECO:0000313" key="10">
    <source>
        <dbReference type="EMBL" id="MFC5385709.1"/>
    </source>
</evidence>
<dbReference type="GO" id="GO:0008897">
    <property type="term" value="F:holo-[acyl-carrier-protein] synthase activity"/>
    <property type="evidence" value="ECO:0007669"/>
    <property type="project" value="UniProtKB-EC"/>
</dbReference>
<keyword evidence="2 8" id="KW-0808">Transferase</keyword>
<gene>
    <name evidence="8 10" type="primary">acpS</name>
    <name evidence="10" type="ORF">ACFPLB_06975</name>
</gene>
<dbReference type="InterPro" id="IPR037143">
    <property type="entry name" value="4-PPantetheinyl_Trfase_dom_sf"/>
</dbReference>
<feature type="binding site" evidence="8">
    <location>
        <position position="8"/>
    </location>
    <ligand>
        <name>Mg(2+)</name>
        <dbReference type="ChEBI" id="CHEBI:18420"/>
    </ligand>
</feature>
<comment type="cofactor">
    <cofactor evidence="8">
        <name>Mg(2+)</name>
        <dbReference type="ChEBI" id="CHEBI:18420"/>
    </cofactor>
</comment>
<evidence type="ECO:0000256" key="8">
    <source>
        <dbReference type="HAMAP-Rule" id="MF_00101"/>
    </source>
</evidence>
<dbReference type="InterPro" id="IPR004568">
    <property type="entry name" value="Ppantetheine-prot_Trfase_dom"/>
</dbReference>
<evidence type="ECO:0000313" key="11">
    <source>
        <dbReference type="Proteomes" id="UP001596016"/>
    </source>
</evidence>
<keyword evidence="8" id="KW-0963">Cytoplasm</keyword>
<feature type="domain" description="4'-phosphopantetheinyl transferase" evidence="9">
    <location>
        <begin position="4"/>
        <end position="105"/>
    </location>
</feature>
<comment type="similarity">
    <text evidence="8">Belongs to the P-Pant transferase superfamily. AcpS family.</text>
</comment>
<evidence type="ECO:0000256" key="3">
    <source>
        <dbReference type="ARBA" id="ARBA00022723"/>
    </source>
</evidence>
<keyword evidence="11" id="KW-1185">Reference proteome</keyword>
<dbReference type="NCBIfam" id="TIGR00556">
    <property type="entry name" value="pantethn_trn"/>
    <property type="match status" value="1"/>
</dbReference>
<dbReference type="Pfam" id="PF01648">
    <property type="entry name" value="ACPS"/>
    <property type="match status" value="1"/>
</dbReference>
<dbReference type="Gene3D" id="3.90.470.20">
    <property type="entry name" value="4'-phosphopantetheinyl transferase domain"/>
    <property type="match status" value="1"/>
</dbReference>
<reference evidence="11" key="1">
    <citation type="journal article" date="2019" name="Int. J. Syst. Evol. Microbiol.">
        <title>The Global Catalogue of Microorganisms (GCM) 10K type strain sequencing project: providing services to taxonomists for standard genome sequencing and annotation.</title>
        <authorList>
            <consortium name="The Broad Institute Genomics Platform"/>
            <consortium name="The Broad Institute Genome Sequencing Center for Infectious Disease"/>
            <person name="Wu L."/>
            <person name="Ma J."/>
        </authorList>
    </citation>
    <scope>NUCLEOTIDE SEQUENCE [LARGE SCALE GENOMIC DNA]</scope>
    <source>
        <strain evidence="11">CGMCC 4.1415</strain>
    </source>
</reference>
<dbReference type="InterPro" id="IPR002582">
    <property type="entry name" value="ACPS"/>
</dbReference>
<dbReference type="EMBL" id="JBHSLL010000018">
    <property type="protein sequence ID" value="MFC5385709.1"/>
    <property type="molecule type" value="Genomic_DNA"/>
</dbReference>
<keyword evidence="6 8" id="KW-0443">Lipid metabolism</keyword>
<dbReference type="SUPFAM" id="SSF56214">
    <property type="entry name" value="4'-phosphopantetheinyl transferase"/>
    <property type="match status" value="1"/>
</dbReference>
<keyword evidence="1 8" id="KW-0444">Lipid biosynthesis</keyword>